<name>A0A6I4VVT4_9BACL</name>
<reference evidence="1 2" key="1">
    <citation type="submission" date="2019-12" db="EMBL/GenBank/DDBJ databases">
        <title>Whole-genome analyses of novel actinobacteria.</title>
        <authorList>
            <person name="Sahin N."/>
            <person name="Saygin H."/>
        </authorList>
    </citation>
    <scope>NUCLEOTIDE SEQUENCE [LARGE SCALE GENOMIC DNA]</scope>
    <source>
        <strain evidence="1 2">KC615</strain>
    </source>
</reference>
<sequence>MADKQTDKVDVTVPGTTFTGTVEVPSNVTEKDLADNGMTEAHREKK</sequence>
<organism evidence="1 2">
    <name type="scientific">Shimazuella alba</name>
    <dbReference type="NCBI Taxonomy" id="2690964"/>
    <lineage>
        <taxon>Bacteria</taxon>
        <taxon>Bacillati</taxon>
        <taxon>Bacillota</taxon>
        <taxon>Bacilli</taxon>
        <taxon>Bacillales</taxon>
        <taxon>Thermoactinomycetaceae</taxon>
        <taxon>Shimazuella</taxon>
    </lineage>
</organism>
<dbReference type="Proteomes" id="UP000430692">
    <property type="component" value="Unassembled WGS sequence"/>
</dbReference>
<evidence type="ECO:0000313" key="1">
    <source>
        <dbReference type="EMBL" id="MXQ54691.1"/>
    </source>
</evidence>
<comment type="caution">
    <text evidence="1">The sequence shown here is derived from an EMBL/GenBank/DDBJ whole genome shotgun (WGS) entry which is preliminary data.</text>
</comment>
<dbReference type="AlphaFoldDB" id="A0A6I4VVT4"/>
<dbReference type="RefSeq" id="WP_160802034.1">
    <property type="nucleotide sequence ID" value="NZ_WUUL01000008.1"/>
</dbReference>
<proteinExistence type="predicted"/>
<protein>
    <submittedName>
        <fullName evidence="1">Uncharacterized protein</fullName>
    </submittedName>
</protein>
<accession>A0A6I4VVT4</accession>
<dbReference type="EMBL" id="WUUL01000008">
    <property type="protein sequence ID" value="MXQ54691.1"/>
    <property type="molecule type" value="Genomic_DNA"/>
</dbReference>
<gene>
    <name evidence="1" type="ORF">GSM42_13390</name>
</gene>
<evidence type="ECO:0000313" key="2">
    <source>
        <dbReference type="Proteomes" id="UP000430692"/>
    </source>
</evidence>
<keyword evidence="2" id="KW-1185">Reference proteome</keyword>